<dbReference type="EMBL" id="AUZZ01003934">
    <property type="protein sequence ID" value="EQD55566.1"/>
    <property type="molecule type" value="Genomic_DNA"/>
</dbReference>
<dbReference type="AlphaFoldDB" id="T1A4M9"/>
<gene>
    <name evidence="1" type="ORF">B2A_05651</name>
</gene>
<name>T1A4M9_9ZZZZ</name>
<organism evidence="1">
    <name type="scientific">mine drainage metagenome</name>
    <dbReference type="NCBI Taxonomy" id="410659"/>
    <lineage>
        <taxon>unclassified sequences</taxon>
        <taxon>metagenomes</taxon>
        <taxon>ecological metagenomes</taxon>
    </lineage>
</organism>
<accession>T1A4M9</accession>
<evidence type="ECO:0000313" key="1">
    <source>
        <dbReference type="EMBL" id="EQD55566.1"/>
    </source>
</evidence>
<comment type="caution">
    <text evidence="1">The sequence shown here is derived from an EMBL/GenBank/DDBJ whole genome shotgun (WGS) entry which is preliminary data.</text>
</comment>
<reference evidence="1" key="1">
    <citation type="submission" date="2013-08" db="EMBL/GenBank/DDBJ databases">
        <authorList>
            <person name="Mendez C."/>
            <person name="Richter M."/>
            <person name="Ferrer M."/>
            <person name="Sanchez J."/>
        </authorList>
    </citation>
    <scope>NUCLEOTIDE SEQUENCE</scope>
</reference>
<proteinExistence type="predicted"/>
<protein>
    <submittedName>
        <fullName evidence="1">Uncharacterized protein</fullName>
    </submittedName>
</protein>
<reference evidence="1" key="2">
    <citation type="journal article" date="2014" name="ISME J.">
        <title>Microbial stratification in low pH oxic and suboxic macroscopic growths along an acid mine drainage.</title>
        <authorList>
            <person name="Mendez-Garcia C."/>
            <person name="Mesa V."/>
            <person name="Sprenger R.R."/>
            <person name="Richter M."/>
            <person name="Diez M.S."/>
            <person name="Solano J."/>
            <person name="Bargiela R."/>
            <person name="Golyshina O.V."/>
            <person name="Manteca A."/>
            <person name="Ramos J.L."/>
            <person name="Gallego J.R."/>
            <person name="Llorente I."/>
            <person name="Martins Dos Santos V.A."/>
            <person name="Jensen O.N."/>
            <person name="Pelaez A.I."/>
            <person name="Sanchez J."/>
            <person name="Ferrer M."/>
        </authorList>
    </citation>
    <scope>NUCLEOTIDE SEQUENCE</scope>
</reference>
<sequence>MNGSIVIFGLRKDMNATEKNEFCHYFYGHNTSSWKGKYRYHRHGLLDDIPHRKIAKGVIIIRSEDLERVKEYVKEKVEEIHIRTVVLNEDDIDILEGKNRATSP</sequence>